<evidence type="ECO:0000256" key="1">
    <source>
        <dbReference type="ARBA" id="ARBA00005324"/>
    </source>
</evidence>
<dbReference type="InterPro" id="IPR028565">
    <property type="entry name" value="MHD"/>
</dbReference>
<evidence type="ECO:0000256" key="7">
    <source>
        <dbReference type="ARBA" id="ARBA00029433"/>
    </source>
</evidence>
<feature type="domain" description="MHD" evidence="9">
    <location>
        <begin position="208"/>
        <end position="473"/>
    </location>
</feature>
<keyword evidence="4" id="KW-0813">Transport</keyword>
<dbReference type="GO" id="GO:0030119">
    <property type="term" value="C:AP-type membrane coat adaptor complex"/>
    <property type="evidence" value="ECO:0007669"/>
    <property type="project" value="TreeGrafter"/>
</dbReference>
<dbReference type="KEGG" id="cvn:111129886"/>
<dbReference type="Proteomes" id="UP000694844">
    <property type="component" value="Chromosome 4"/>
</dbReference>
<sequence length="494" mass="55483">MSIRALWIVPIVRHSSSDLLQENIIFTRYFPIIEKKAKSTYGEDYITLPNSVEFSSSLLFELGYKDEDKFIQARDTCQKVDRKPVYEVTTPSGTIWPVMVVEQRGLLFCCLPLVPENPNSRPDLIQIPGISLGFSLLCGLSDFLRQCPPAEVIQRSGDLHLYLNTAVPFGRIADVNCETVMAKMYNKPSLLPKAQKQPSWKPVLHKGKNSLYLALTEYIRAIQFNKENVPDAFDLYGSVTCKSDLEVPLSDITINLAYNSLESATPLDNLLIHPCVQSADCSMLQKGETRASPRRIRFTPPTEMFTLCHYTAQGPRELPIKAVYDMKMADNRASLSIQLTLSDRVKNAFEYCEMQIPFHNRGIISSQDSSVSQGNTLVSPDKRILVWNIGQKFSKSLNATLEATVVFTDAKVPSPLDDPFCKDLNAYAQLFFKIADFTHSGRCIDSRSIQVSPSTKFKLSTVHEYLSAEYKIWNCNGNVLNSSAPVALLKHPTD</sequence>
<comment type="subcellular location">
    <subcellularLocation>
        <location evidence="7">Endomembrane system</location>
        <topology evidence="7">Peripheral membrane protein</topology>
        <orientation evidence="7">Cytoplasmic side</orientation>
    </subcellularLocation>
</comment>
<evidence type="ECO:0000256" key="4">
    <source>
        <dbReference type="ARBA" id="ARBA00022448"/>
    </source>
</evidence>
<evidence type="ECO:0000256" key="6">
    <source>
        <dbReference type="ARBA" id="ARBA00023136"/>
    </source>
</evidence>
<gene>
    <name evidence="11" type="primary">LOC111129886</name>
</gene>
<keyword evidence="5" id="KW-0653">Protein transport</keyword>
<organism evidence="10 11">
    <name type="scientific">Crassostrea virginica</name>
    <name type="common">Eastern oyster</name>
    <dbReference type="NCBI Taxonomy" id="6565"/>
    <lineage>
        <taxon>Eukaryota</taxon>
        <taxon>Metazoa</taxon>
        <taxon>Spiralia</taxon>
        <taxon>Lophotrochozoa</taxon>
        <taxon>Mollusca</taxon>
        <taxon>Bivalvia</taxon>
        <taxon>Autobranchia</taxon>
        <taxon>Pteriomorphia</taxon>
        <taxon>Ostreida</taxon>
        <taxon>Ostreoidea</taxon>
        <taxon>Ostreidae</taxon>
        <taxon>Crassostrea</taxon>
    </lineage>
</organism>
<reference evidence="11" key="1">
    <citation type="submission" date="2025-08" db="UniProtKB">
        <authorList>
            <consortium name="RefSeq"/>
        </authorList>
    </citation>
    <scope>IDENTIFICATION</scope>
    <source>
        <tissue evidence="11">Whole sample</tissue>
    </source>
</reference>
<evidence type="ECO:0000256" key="3">
    <source>
        <dbReference type="ARBA" id="ARBA00021851"/>
    </source>
</evidence>
<evidence type="ECO:0000313" key="11">
    <source>
        <dbReference type="RefSeq" id="XP_022332109.1"/>
    </source>
</evidence>
<dbReference type="GeneID" id="111129886"/>
<evidence type="ECO:0000256" key="2">
    <source>
        <dbReference type="ARBA" id="ARBA00011174"/>
    </source>
</evidence>
<evidence type="ECO:0000256" key="8">
    <source>
        <dbReference type="ARBA" id="ARBA00030827"/>
    </source>
</evidence>
<dbReference type="RefSeq" id="XP_022332109.1">
    <property type="nucleotide sequence ID" value="XM_022476401.1"/>
</dbReference>
<dbReference type="PANTHER" id="PTHR16082">
    <property type="entry name" value="AP-5 COMPLEX SUBUNIT MU-1"/>
    <property type="match status" value="1"/>
</dbReference>
<dbReference type="GO" id="GO:0005829">
    <property type="term" value="C:cytosol"/>
    <property type="evidence" value="ECO:0007669"/>
    <property type="project" value="TreeGrafter"/>
</dbReference>
<name>A0A8B8DX77_CRAVI</name>
<dbReference type="PROSITE" id="PS51072">
    <property type="entry name" value="MHD"/>
    <property type="match status" value="1"/>
</dbReference>
<evidence type="ECO:0000313" key="10">
    <source>
        <dbReference type="Proteomes" id="UP000694844"/>
    </source>
</evidence>
<dbReference type="InterPro" id="IPR036168">
    <property type="entry name" value="AP2_Mu_C_sf"/>
</dbReference>
<comment type="similarity">
    <text evidence="1">Belongs to the adaptor complexes medium subunit family.</text>
</comment>
<dbReference type="GO" id="GO:0005764">
    <property type="term" value="C:lysosome"/>
    <property type="evidence" value="ECO:0007669"/>
    <property type="project" value="TreeGrafter"/>
</dbReference>
<dbReference type="InterPro" id="IPR039591">
    <property type="entry name" value="AP5M1"/>
</dbReference>
<dbReference type="Pfam" id="PF00928">
    <property type="entry name" value="Adap_comp_sub"/>
    <property type="match status" value="1"/>
</dbReference>
<evidence type="ECO:0000259" key="9">
    <source>
        <dbReference type="PROSITE" id="PS51072"/>
    </source>
</evidence>
<accession>A0A8B8DX77</accession>
<dbReference type="PANTHER" id="PTHR16082:SF2">
    <property type="entry name" value="AP-5 COMPLEX SUBUNIT MU-1"/>
    <property type="match status" value="1"/>
</dbReference>
<dbReference type="GO" id="GO:0015031">
    <property type="term" value="P:protein transport"/>
    <property type="evidence" value="ECO:0007669"/>
    <property type="project" value="UniProtKB-KW"/>
</dbReference>
<dbReference type="GO" id="GO:0005770">
    <property type="term" value="C:late endosome"/>
    <property type="evidence" value="ECO:0007669"/>
    <property type="project" value="TreeGrafter"/>
</dbReference>
<proteinExistence type="inferred from homology"/>
<dbReference type="CDD" id="cd09256">
    <property type="entry name" value="AP_MuD_MHD"/>
    <property type="match status" value="1"/>
</dbReference>
<keyword evidence="10" id="KW-1185">Reference proteome</keyword>
<dbReference type="OrthoDB" id="1877176at2759"/>
<evidence type="ECO:0000256" key="5">
    <source>
        <dbReference type="ARBA" id="ARBA00022927"/>
    </source>
</evidence>
<comment type="subunit">
    <text evidence="2">Probably part of the adaptor protein complex 5 (AP-5) a tetramer composed of AP5B1, AP5M1, AP5S1 and AP5Z1.</text>
</comment>
<dbReference type="GO" id="GO:0016197">
    <property type="term" value="P:endosomal transport"/>
    <property type="evidence" value="ECO:0007669"/>
    <property type="project" value="TreeGrafter"/>
</dbReference>
<protein>
    <recommendedName>
        <fullName evidence="3">AP-5 complex subunit mu-1</fullName>
    </recommendedName>
    <alternativeName>
        <fullName evidence="8">Adaptor-related protein complex 5 subunit mu-1</fullName>
    </alternativeName>
</protein>
<dbReference type="SUPFAM" id="SSF49447">
    <property type="entry name" value="Second domain of Mu2 adaptin subunit (ap50) of ap2 adaptor"/>
    <property type="match status" value="1"/>
</dbReference>
<keyword evidence="6" id="KW-0472">Membrane</keyword>
<dbReference type="AlphaFoldDB" id="A0A8B8DX77"/>
<dbReference type="Gene3D" id="2.60.40.1170">
    <property type="entry name" value="Mu homology domain, subdomain B"/>
    <property type="match status" value="2"/>
</dbReference>